<evidence type="ECO:0000256" key="11">
    <source>
        <dbReference type="SAM" id="Phobius"/>
    </source>
</evidence>
<gene>
    <name evidence="14" type="ORF">AMAG_14686</name>
</gene>
<evidence type="ECO:0000259" key="12">
    <source>
        <dbReference type="PROSITE" id="PS51456"/>
    </source>
</evidence>
<feature type="transmembrane region" description="Helical" evidence="11">
    <location>
        <begin position="1710"/>
        <end position="1733"/>
    </location>
</feature>
<dbReference type="GO" id="GO:0031505">
    <property type="term" value="P:fungal-type cell wall organization"/>
    <property type="evidence" value="ECO:0007669"/>
    <property type="project" value="TreeGrafter"/>
</dbReference>
<feature type="region of interest" description="Disordered" evidence="10">
    <location>
        <begin position="1851"/>
        <end position="1907"/>
    </location>
</feature>
<dbReference type="PROSITE" id="PS51998">
    <property type="entry name" value="DEK_C"/>
    <property type="match status" value="1"/>
</dbReference>
<feature type="transmembrane region" description="Helical" evidence="11">
    <location>
        <begin position="1740"/>
        <end position="1759"/>
    </location>
</feature>
<dbReference type="PANTHER" id="PTHR22914">
    <property type="entry name" value="CHITIN SYNTHASE"/>
    <property type="match status" value="1"/>
</dbReference>
<feature type="compositionally biased region" description="Low complexity" evidence="10">
    <location>
        <begin position="644"/>
        <end position="666"/>
    </location>
</feature>
<evidence type="ECO:0000256" key="4">
    <source>
        <dbReference type="ARBA" id="ARBA00022692"/>
    </source>
</evidence>
<keyword evidence="6 9" id="KW-0518">Myosin</keyword>
<evidence type="ECO:0000259" key="13">
    <source>
        <dbReference type="PROSITE" id="PS51998"/>
    </source>
</evidence>
<evidence type="ECO:0000313" key="14">
    <source>
        <dbReference type="EMBL" id="KNE70564.1"/>
    </source>
</evidence>
<dbReference type="GO" id="GO:0003774">
    <property type="term" value="F:cytoskeletal motor activity"/>
    <property type="evidence" value="ECO:0007669"/>
    <property type="project" value="InterPro"/>
</dbReference>
<feature type="transmembrane region" description="Helical" evidence="11">
    <location>
        <begin position="1014"/>
        <end position="1033"/>
    </location>
</feature>
<evidence type="ECO:0000256" key="5">
    <source>
        <dbReference type="ARBA" id="ARBA00022989"/>
    </source>
</evidence>
<feature type="region of interest" description="Disordered" evidence="10">
    <location>
        <begin position="631"/>
        <end position="672"/>
    </location>
</feature>
<dbReference type="Pfam" id="PF08766">
    <property type="entry name" value="DEK_C"/>
    <property type="match status" value="1"/>
</dbReference>
<dbReference type="SUPFAM" id="SSF53448">
    <property type="entry name" value="Nucleotide-diphospho-sugar transferases"/>
    <property type="match status" value="1"/>
</dbReference>
<dbReference type="InterPro" id="IPR027417">
    <property type="entry name" value="P-loop_NTPase"/>
</dbReference>
<dbReference type="Proteomes" id="UP000054350">
    <property type="component" value="Unassembled WGS sequence"/>
</dbReference>
<dbReference type="Gene3D" id="1.10.10.820">
    <property type="match status" value="1"/>
</dbReference>
<keyword evidence="4 11" id="KW-0812">Transmembrane</keyword>
<dbReference type="SMART" id="SM00242">
    <property type="entry name" value="MYSc"/>
    <property type="match status" value="1"/>
</dbReference>
<keyword evidence="3" id="KW-0808">Transferase</keyword>
<accession>A0A0L0T7N8</accession>
<dbReference type="eggNOG" id="KOG4229">
    <property type="taxonomic scope" value="Eukaryota"/>
</dbReference>
<reference evidence="15" key="2">
    <citation type="submission" date="2009-11" db="EMBL/GenBank/DDBJ databases">
        <title>The Genome Sequence of Allomyces macrogynus strain ATCC 38327.</title>
        <authorList>
            <consortium name="The Broad Institute Genome Sequencing Platform"/>
            <person name="Russ C."/>
            <person name="Cuomo C."/>
            <person name="Shea T."/>
            <person name="Young S.K."/>
            <person name="Zeng Q."/>
            <person name="Koehrsen M."/>
            <person name="Haas B."/>
            <person name="Borodovsky M."/>
            <person name="Guigo R."/>
            <person name="Alvarado L."/>
            <person name="Berlin A."/>
            <person name="Borenstein D."/>
            <person name="Chen Z."/>
            <person name="Engels R."/>
            <person name="Freedman E."/>
            <person name="Gellesch M."/>
            <person name="Goldberg J."/>
            <person name="Griggs A."/>
            <person name="Gujja S."/>
            <person name="Heiman D."/>
            <person name="Hepburn T."/>
            <person name="Howarth C."/>
            <person name="Jen D."/>
            <person name="Larson L."/>
            <person name="Lewis B."/>
            <person name="Mehta T."/>
            <person name="Park D."/>
            <person name="Pearson M."/>
            <person name="Roberts A."/>
            <person name="Saif S."/>
            <person name="Shenoy N."/>
            <person name="Sisk P."/>
            <person name="Stolte C."/>
            <person name="Sykes S."/>
            <person name="Walk T."/>
            <person name="White J."/>
            <person name="Yandava C."/>
            <person name="Burger G."/>
            <person name="Gray M.W."/>
            <person name="Holland P.W.H."/>
            <person name="King N."/>
            <person name="Lang F.B.F."/>
            <person name="Roger A.J."/>
            <person name="Ruiz-Trillo I."/>
            <person name="Lander E."/>
            <person name="Nusbaum C."/>
        </authorList>
    </citation>
    <scope>NUCLEOTIDE SEQUENCE [LARGE SCALE GENOMIC DNA]</scope>
    <source>
        <strain evidence="15">ATCC 38327</strain>
    </source>
</reference>
<evidence type="ECO:0000256" key="2">
    <source>
        <dbReference type="ARBA" id="ARBA00012543"/>
    </source>
</evidence>
<feature type="transmembrane region" description="Helical" evidence="11">
    <location>
        <begin position="974"/>
        <end position="993"/>
    </location>
</feature>
<dbReference type="SUPFAM" id="SSF109715">
    <property type="entry name" value="DEK C-terminal domain"/>
    <property type="match status" value="1"/>
</dbReference>
<keyword evidence="9" id="KW-0009">Actin-binding</keyword>
<evidence type="ECO:0000256" key="6">
    <source>
        <dbReference type="ARBA" id="ARBA00023123"/>
    </source>
</evidence>
<dbReference type="InterPro" id="IPR029044">
    <property type="entry name" value="Nucleotide-diphossugar_trans"/>
</dbReference>
<organism evidence="14 15">
    <name type="scientific">Allomyces macrogynus (strain ATCC 38327)</name>
    <name type="common">Allomyces javanicus var. macrogynus</name>
    <dbReference type="NCBI Taxonomy" id="578462"/>
    <lineage>
        <taxon>Eukaryota</taxon>
        <taxon>Fungi</taxon>
        <taxon>Fungi incertae sedis</taxon>
        <taxon>Blastocladiomycota</taxon>
        <taxon>Blastocladiomycetes</taxon>
        <taxon>Blastocladiales</taxon>
        <taxon>Blastocladiaceae</taxon>
        <taxon>Allomyces</taxon>
    </lineage>
</organism>
<dbReference type="InterPro" id="IPR036961">
    <property type="entry name" value="Kinesin_motor_dom_sf"/>
</dbReference>
<dbReference type="GO" id="GO:0071944">
    <property type="term" value="C:cell periphery"/>
    <property type="evidence" value="ECO:0007669"/>
    <property type="project" value="TreeGrafter"/>
</dbReference>
<evidence type="ECO:0000256" key="10">
    <source>
        <dbReference type="SAM" id="MobiDB-lite"/>
    </source>
</evidence>
<name>A0A0L0T7N8_ALLM3</name>
<feature type="transmembrane region" description="Helical" evidence="11">
    <location>
        <begin position="1674"/>
        <end position="1698"/>
    </location>
</feature>
<feature type="domain" description="DEK-C" evidence="13">
    <location>
        <begin position="1910"/>
        <end position="1965"/>
    </location>
</feature>
<comment type="subcellular location">
    <subcellularLocation>
        <location evidence="1">Membrane</location>
        <topology evidence="1">Multi-pass membrane protein</topology>
    </subcellularLocation>
</comment>
<dbReference type="VEuPathDB" id="FungiDB:AMAG_14686"/>
<dbReference type="Pfam" id="PF03142">
    <property type="entry name" value="Chitin_synth_2"/>
    <property type="match status" value="1"/>
</dbReference>
<feature type="region of interest" description="Disordered" evidence="10">
    <location>
        <begin position="887"/>
        <end position="944"/>
    </location>
</feature>
<dbReference type="SUPFAM" id="SSF52540">
    <property type="entry name" value="P-loop containing nucleoside triphosphate hydrolases"/>
    <property type="match status" value="1"/>
</dbReference>
<dbReference type="Gene3D" id="3.40.850.10">
    <property type="entry name" value="Kinesin motor domain"/>
    <property type="match status" value="1"/>
</dbReference>
<dbReference type="InterPro" id="IPR014876">
    <property type="entry name" value="DEK_C"/>
</dbReference>
<evidence type="ECO:0000313" key="15">
    <source>
        <dbReference type="Proteomes" id="UP000054350"/>
    </source>
</evidence>
<dbReference type="Pfam" id="PF00063">
    <property type="entry name" value="Myosin_head"/>
    <property type="match status" value="1"/>
</dbReference>
<evidence type="ECO:0000256" key="8">
    <source>
        <dbReference type="ARBA" id="ARBA00023175"/>
    </source>
</evidence>
<keyword evidence="7 11" id="KW-0472">Membrane</keyword>
<feature type="compositionally biased region" description="Polar residues" evidence="10">
    <location>
        <begin position="1790"/>
        <end position="1814"/>
    </location>
</feature>
<feature type="compositionally biased region" description="Low complexity" evidence="10">
    <location>
        <begin position="924"/>
        <end position="934"/>
    </location>
</feature>
<keyword evidence="8" id="KW-0505">Motor protein</keyword>
<dbReference type="OrthoDB" id="370884at2759"/>
<dbReference type="Gene3D" id="1.10.10.60">
    <property type="entry name" value="Homeodomain-like"/>
    <property type="match status" value="1"/>
</dbReference>
<reference evidence="14 15" key="1">
    <citation type="submission" date="2009-11" db="EMBL/GenBank/DDBJ databases">
        <title>Annotation of Allomyces macrogynus ATCC 38327.</title>
        <authorList>
            <consortium name="The Broad Institute Genome Sequencing Platform"/>
            <person name="Russ C."/>
            <person name="Cuomo C."/>
            <person name="Burger G."/>
            <person name="Gray M.W."/>
            <person name="Holland P.W.H."/>
            <person name="King N."/>
            <person name="Lang F.B.F."/>
            <person name="Roger A.J."/>
            <person name="Ruiz-Trillo I."/>
            <person name="Young S.K."/>
            <person name="Zeng Q."/>
            <person name="Gargeya S."/>
            <person name="Fitzgerald M."/>
            <person name="Haas B."/>
            <person name="Abouelleil A."/>
            <person name="Alvarado L."/>
            <person name="Arachchi H.M."/>
            <person name="Berlin A."/>
            <person name="Chapman S.B."/>
            <person name="Gearin G."/>
            <person name="Goldberg J."/>
            <person name="Griggs A."/>
            <person name="Gujja S."/>
            <person name="Hansen M."/>
            <person name="Heiman D."/>
            <person name="Howarth C."/>
            <person name="Larimer J."/>
            <person name="Lui A."/>
            <person name="MacDonald P.J.P."/>
            <person name="McCowen C."/>
            <person name="Montmayeur A."/>
            <person name="Murphy C."/>
            <person name="Neiman D."/>
            <person name="Pearson M."/>
            <person name="Priest M."/>
            <person name="Roberts A."/>
            <person name="Saif S."/>
            <person name="Shea T."/>
            <person name="Sisk P."/>
            <person name="Stolte C."/>
            <person name="Sykes S."/>
            <person name="Wortman J."/>
            <person name="Nusbaum C."/>
            <person name="Birren B."/>
        </authorList>
    </citation>
    <scope>NUCLEOTIDE SEQUENCE [LARGE SCALE GENOMIC DNA]</scope>
    <source>
        <strain evidence="14 15">ATCC 38327</strain>
    </source>
</reference>
<protein>
    <recommendedName>
        <fullName evidence="2">chitin synthase</fullName>
        <ecNumber evidence="2">2.4.1.16</ecNumber>
    </recommendedName>
</protein>
<dbReference type="Gene3D" id="1.20.120.720">
    <property type="entry name" value="Myosin VI head, motor domain, U50 subdomain"/>
    <property type="match status" value="1"/>
</dbReference>
<feature type="compositionally biased region" description="Low complexity" evidence="10">
    <location>
        <begin position="887"/>
        <end position="906"/>
    </location>
</feature>
<evidence type="ECO:0000256" key="1">
    <source>
        <dbReference type="ARBA" id="ARBA00004141"/>
    </source>
</evidence>
<dbReference type="PROSITE" id="PS51456">
    <property type="entry name" value="MYOSIN_MOTOR"/>
    <property type="match status" value="1"/>
</dbReference>
<dbReference type="GO" id="GO:0016459">
    <property type="term" value="C:myosin complex"/>
    <property type="evidence" value="ECO:0007669"/>
    <property type="project" value="UniProtKB-KW"/>
</dbReference>
<dbReference type="EC" id="2.4.1.16" evidence="2"/>
<dbReference type="GO" id="GO:0006031">
    <property type="term" value="P:chitin biosynthetic process"/>
    <property type="evidence" value="ECO:0007669"/>
    <property type="project" value="TreeGrafter"/>
</dbReference>
<feature type="compositionally biased region" description="Low complexity" evidence="10">
    <location>
        <begin position="1885"/>
        <end position="1907"/>
    </location>
</feature>
<feature type="domain" description="Myosin motor" evidence="12">
    <location>
        <begin position="1"/>
        <end position="447"/>
    </location>
</feature>
<dbReference type="EMBL" id="GG745366">
    <property type="protein sequence ID" value="KNE70564.1"/>
    <property type="molecule type" value="Genomic_DNA"/>
</dbReference>
<dbReference type="PANTHER" id="PTHR22914:SF45">
    <property type="entry name" value="CHITIN SYNTHASE"/>
    <property type="match status" value="1"/>
</dbReference>
<dbReference type="InterPro" id="IPR004835">
    <property type="entry name" value="Chitin_synth"/>
</dbReference>
<dbReference type="eggNOG" id="KOG2571">
    <property type="taxonomic scope" value="Eukaryota"/>
</dbReference>
<sequence length="1974" mass="215145">MAHQVSFHLLDGGASPSPASSSASLDMALPPQLATLVQQHDKSSGDGCVFATGRVVLAKLPRKDASTAADAARQWLAGVRSVPDVLMQLHHQAAMMGGSPMVPPAWPAGNHPTPPAALETNTDRALGLAELAVHVADAARATDEDQTLIVRASPDDDGWRVLSEAVDLVATTLAKPSSKHHNRASTASMPTAVLVKPSKLHTRLLAALRLLGGLGCVRTAASKSASRFGVALELRLDARHRLASAQILDYALDRAAAVAAPAAPQSTVFHILHYLAAGAAQDQRVRLHLPPAENAAKTLAPLRSSTLGADRANSRRDRRADAAAFAEWLAALKTLGLSRRSTDQVLQTFAAVLHLASIEFEDGRNSETQEVETQVSNRDTLNAAAELLGMPPEVLEGALLVSTTLVNGAPCAVVLTPTDAHANALELAQTLYNLQWTWLLEFVNSRLTAAASASSSKKKKRASRVNSAEDPASLITIVHVPGRPSAAKEYNPVPPQRSGAVTTLSRSNAAANDPDSATSPVMSPVQPMVPFWDALAERLNDKLDIYTAETVNAWYAQVTDDHLGPRCSGPLDLPIPTITSARSLRRMYSVEDAGAAVALDTVALFRNPDTCENSLVRDLFAVKTIATASAAKREQGHLPSKPLRAPSVRRTPSAAAARSTSAGSTPHTAPSMVRDLDASLDELLGAMPADSTGVHFVVSGTSPQSRAVIAQIARLPRHGAHAVGMPLTKIDARYSGVMTALLQLDPSRSLPDRVELLLAAVGDVDRMLGADRVWLSPRGLRLLESALHVYREWKRAVRDLMQLPMFQQVQVPMGMMMPGAGAPAMLQQSQQQGHEVPWSPAFFNDAASSYAASEDDFDDDSTSAYMSDTQSVYDGFQSANFYANARGPGVGSRSSPSVAGSVSGRSTRSSLAGPMKPSGLSRHSSSADSTAADDTPTKNVLPKTNMAPAMMSAAEARKIMEEEMKDRSASRKRWLFLVWFMTWWVPSPFLRWCGRMQDKHVQMAWREKLAIFELIIFFSAVTLFFIVFAGMLVCPRKDYFTASELDYLSTPTTLGTVKYIYTAVHGRVYNLMDVVAMSPNAHSVDLIRQMRGLDLSAGFPRTPGVYCGDFIANKSMGAMVETRPDFLTGVAFMATHNNKAQRDPDFAARVQSDYLNKYAVGVMAVPKADVVAGWSPKDVNEPARKRIIFNSVVYDLTNYASVLNKDEFLSFKIKTANGDPLKFDQYVFLQAAKGEVDFSKDPVIAAAWNANNRKLGTCMDWLFAEALVDPRQTPECLFVDWIMFGFSMCLVCIIGVKFIAALLLPRSHHVPENMDKFVMLQVPCYTEDEESMRKTLHSLATLNYDDKRKLLVVLCDGMIVGRGNDRPTPHVVLDILGVDPARYNDPPALLYDAVGDVPNLRQNRAQVFSGLYETDGHLVPFIVVVKVGLQGEVSRPGNRGKRDSQMVLMRFLNKLHLGKPMLPLELELRHQIENVIGVDPKWYEYMLMVDSDTSVDPDSVTQLVAYCMTDTDMIGVCGETRLSNEKQSFTTMIQVYEYFISQHLAKAFESVFGAVTCLPGCFCMYRIYSPGKNKPLLVHDNIINSYSDTRVHTLHKKNLLALGEDRFLTTLVLRTFPRMRTKFTPAALAFTAAPESFAVLVSQRRRWINSTLHNLVELMRVKDMCSFCCFSMRFIVLIDLVSTVIMPSTVVYLGYLIYLTVRAIVKDQSLSVVMVSFILLAAIYGAQAIVFLIKREFAHIVWMIIYLLAIPIFGFYIPLRAFWAMDDFSWGSTRAIVKANNNAAAGGTEGSSDATSPTSPGAPGATNSTDSAPTKGQAVANAEWEQYVAMRQQGQPEQHLIPSAATPVAAAAQEWDRMSTHSRLSTHSAANRPLSRISMQAPSLSPRMSIPSRPTSMMSSSAAAAGAPGFPNEDQLWAAIDQVLHTSDLMQVTKKQVRAQLEAQFGVDLSAQRAWINQAIDTILEEMAGGASEM</sequence>
<dbReference type="STRING" id="578462.A0A0L0T7N8"/>
<dbReference type="GO" id="GO:0004100">
    <property type="term" value="F:chitin synthase activity"/>
    <property type="evidence" value="ECO:0007669"/>
    <property type="project" value="UniProtKB-EC"/>
</dbReference>
<feature type="transmembrane region" description="Helical" evidence="11">
    <location>
        <begin position="1281"/>
        <end position="1304"/>
    </location>
</feature>
<keyword evidence="3" id="KW-0328">Glycosyltransferase</keyword>
<feature type="region of interest" description="Disordered" evidence="10">
    <location>
        <begin position="485"/>
        <end position="522"/>
    </location>
</feature>
<comment type="similarity">
    <text evidence="9">Belongs to the TRAFAC class myosin-kinesin ATPase superfamily. Myosin family.</text>
</comment>
<keyword evidence="5 11" id="KW-1133">Transmembrane helix</keyword>
<keyword evidence="15" id="KW-1185">Reference proteome</keyword>
<comment type="caution">
    <text evidence="9">Lacks conserved residue(s) required for the propagation of feature annotation.</text>
</comment>
<dbReference type="InterPro" id="IPR001609">
    <property type="entry name" value="Myosin_head_motor_dom-like"/>
</dbReference>
<evidence type="ECO:0000256" key="9">
    <source>
        <dbReference type="PROSITE-ProRule" id="PRU00782"/>
    </source>
</evidence>
<feature type="region of interest" description="Disordered" evidence="10">
    <location>
        <begin position="1786"/>
        <end position="1817"/>
    </location>
</feature>
<dbReference type="GO" id="GO:0003779">
    <property type="term" value="F:actin binding"/>
    <property type="evidence" value="ECO:0007669"/>
    <property type="project" value="UniProtKB-KW"/>
</dbReference>
<dbReference type="GO" id="GO:0005524">
    <property type="term" value="F:ATP binding"/>
    <property type="evidence" value="ECO:0007669"/>
    <property type="project" value="InterPro"/>
</dbReference>
<feature type="compositionally biased region" description="Polar residues" evidence="10">
    <location>
        <begin position="499"/>
        <end position="518"/>
    </location>
</feature>
<proteinExistence type="inferred from homology"/>
<dbReference type="GO" id="GO:0030428">
    <property type="term" value="C:cell septum"/>
    <property type="evidence" value="ECO:0007669"/>
    <property type="project" value="TreeGrafter"/>
</dbReference>
<dbReference type="GO" id="GO:0016020">
    <property type="term" value="C:membrane"/>
    <property type="evidence" value="ECO:0007669"/>
    <property type="project" value="UniProtKB-SubCell"/>
</dbReference>
<evidence type="ECO:0000256" key="7">
    <source>
        <dbReference type="ARBA" id="ARBA00023136"/>
    </source>
</evidence>
<evidence type="ECO:0000256" key="3">
    <source>
        <dbReference type="ARBA" id="ARBA00022676"/>
    </source>
</evidence>